<reference evidence="4" key="1">
    <citation type="submission" date="2022-10" db="EMBL/GenBank/DDBJ databases">
        <title>Hoeflea sp. G2-23, isolated from marine algae.</title>
        <authorList>
            <person name="Kristyanto S."/>
            <person name="Kim J.M."/>
            <person name="Jeon C.O."/>
        </authorList>
    </citation>
    <scope>NUCLEOTIDE SEQUENCE</scope>
    <source>
        <strain evidence="4">G2-23</strain>
    </source>
</reference>
<keyword evidence="3" id="KW-1133">Transmembrane helix</keyword>
<dbReference type="EMBL" id="JAOVZR010000001">
    <property type="protein sequence ID" value="MCY0146849.1"/>
    <property type="molecule type" value="Genomic_DNA"/>
</dbReference>
<accession>A0ABT3Z566</accession>
<protein>
    <recommendedName>
        <fullName evidence="2">Biotin transporter</fullName>
    </recommendedName>
</protein>
<feature type="transmembrane region" description="Helical" evidence="3">
    <location>
        <begin position="21"/>
        <end position="39"/>
    </location>
</feature>
<feature type="transmembrane region" description="Helical" evidence="3">
    <location>
        <begin position="158"/>
        <end position="185"/>
    </location>
</feature>
<dbReference type="Gene3D" id="1.10.1760.20">
    <property type="match status" value="1"/>
</dbReference>
<dbReference type="PANTHER" id="PTHR34295:SF1">
    <property type="entry name" value="BIOTIN TRANSPORTER BIOY"/>
    <property type="match status" value="1"/>
</dbReference>
<dbReference type="PANTHER" id="PTHR34295">
    <property type="entry name" value="BIOTIN TRANSPORTER BIOY"/>
    <property type="match status" value="1"/>
</dbReference>
<gene>
    <name evidence="4" type="ORF">OEG84_03740</name>
</gene>
<dbReference type="Pfam" id="PF02632">
    <property type="entry name" value="BioY"/>
    <property type="match status" value="1"/>
</dbReference>
<name>A0ABT3Z566_9HYPH</name>
<keyword evidence="2 3" id="KW-0472">Membrane</keyword>
<evidence type="ECO:0000256" key="3">
    <source>
        <dbReference type="SAM" id="Phobius"/>
    </source>
</evidence>
<keyword evidence="2" id="KW-0813">Transport</keyword>
<comment type="similarity">
    <text evidence="1 2">Belongs to the BioY family.</text>
</comment>
<organism evidence="4 5">
    <name type="scientific">Hoeflea algicola</name>
    <dbReference type="NCBI Taxonomy" id="2983763"/>
    <lineage>
        <taxon>Bacteria</taxon>
        <taxon>Pseudomonadati</taxon>
        <taxon>Pseudomonadota</taxon>
        <taxon>Alphaproteobacteria</taxon>
        <taxon>Hyphomicrobiales</taxon>
        <taxon>Rhizobiaceae</taxon>
        <taxon>Hoeflea</taxon>
    </lineage>
</organism>
<evidence type="ECO:0000313" key="5">
    <source>
        <dbReference type="Proteomes" id="UP001073227"/>
    </source>
</evidence>
<sequence length="193" mass="19511">MTTLYETISSRSQKNNLAIDLLVVLAGSLLMAIAAKITIPFYPVPLTTQTLVAIGLGLALGPARAAAAVLAYLAQGAAGLPVFAGAPANGLGLAYMAGPTGGYLIGFVFQSLAAGFLARLGWGRSPVTAVGAGLIAAAAIYPTGLLWLGVVIGFDKPLLALGLFPFVLGDLAKACLAALIFPAAWSMLARNKG</sequence>
<evidence type="ECO:0000313" key="4">
    <source>
        <dbReference type="EMBL" id="MCY0146849.1"/>
    </source>
</evidence>
<proteinExistence type="inferred from homology"/>
<evidence type="ECO:0000256" key="1">
    <source>
        <dbReference type="ARBA" id="ARBA00010692"/>
    </source>
</evidence>
<evidence type="ECO:0000256" key="2">
    <source>
        <dbReference type="PIRNR" id="PIRNR016661"/>
    </source>
</evidence>
<keyword evidence="2" id="KW-1003">Cell membrane</keyword>
<feature type="transmembrane region" description="Helical" evidence="3">
    <location>
        <begin position="103"/>
        <end position="122"/>
    </location>
</feature>
<comment type="caution">
    <text evidence="4">The sequence shown here is derived from an EMBL/GenBank/DDBJ whole genome shotgun (WGS) entry which is preliminary data.</text>
</comment>
<dbReference type="Proteomes" id="UP001073227">
    <property type="component" value="Unassembled WGS sequence"/>
</dbReference>
<dbReference type="InterPro" id="IPR003784">
    <property type="entry name" value="BioY"/>
</dbReference>
<keyword evidence="3" id="KW-0812">Transmembrane</keyword>
<comment type="subcellular location">
    <subcellularLocation>
        <location evidence="2">Cell membrane</location>
        <topology evidence="2">Multi-pass membrane protein</topology>
    </subcellularLocation>
</comment>
<feature type="transmembrane region" description="Helical" evidence="3">
    <location>
        <begin position="129"/>
        <end position="152"/>
    </location>
</feature>
<dbReference type="PIRSF" id="PIRSF016661">
    <property type="entry name" value="BioY"/>
    <property type="match status" value="1"/>
</dbReference>
<keyword evidence="5" id="KW-1185">Reference proteome</keyword>
<dbReference type="RefSeq" id="WP_267652488.1">
    <property type="nucleotide sequence ID" value="NZ_JAOVZR010000001.1"/>
</dbReference>